<dbReference type="InterPro" id="IPR001753">
    <property type="entry name" value="Enoyl-CoA_hydra/iso"/>
</dbReference>
<name>A0A150L9U3_9BACI</name>
<dbReference type="STRING" id="301148.B4135_3936"/>
<organism evidence="4 5">
    <name type="scientific">Caldibacillus debilis</name>
    <dbReference type="NCBI Taxonomy" id="301148"/>
    <lineage>
        <taxon>Bacteria</taxon>
        <taxon>Bacillati</taxon>
        <taxon>Bacillota</taxon>
        <taxon>Bacilli</taxon>
        <taxon>Bacillales</taxon>
        <taxon>Bacillaceae</taxon>
        <taxon>Caldibacillus</taxon>
    </lineage>
</organism>
<dbReference type="PANTHER" id="PTHR11941">
    <property type="entry name" value="ENOYL-COA HYDRATASE-RELATED"/>
    <property type="match status" value="1"/>
</dbReference>
<evidence type="ECO:0000256" key="2">
    <source>
        <dbReference type="ARBA" id="ARBA00023239"/>
    </source>
</evidence>
<keyword evidence="2 4" id="KW-0456">Lyase</keyword>
<dbReference type="CDD" id="cd06558">
    <property type="entry name" value="crotonase-like"/>
    <property type="match status" value="1"/>
</dbReference>
<protein>
    <submittedName>
        <fullName evidence="4">Enoyl-CoA hydratase</fullName>
        <ecNumber evidence="4">4.2.1.17</ecNumber>
    </submittedName>
</protein>
<dbReference type="Gene3D" id="3.90.226.10">
    <property type="entry name" value="2-enoyl-CoA Hydratase, Chain A, domain 1"/>
    <property type="match status" value="1"/>
</dbReference>
<sequence>MSCRIASEIRRIDLPAARERWKNVSYQTLEIRKREKGVAWMIINNPPVNTITETLMNELEDAAGRLADDDAVRVLVIASAHPKIFLAGADLKAMIEDGAALAGQENGIEKGSARMQRCFQKIAELPKPVIAAINGHALGGGCELALACDFRFMGKGKIGLTEVSLGIIPGAGGTQRLTKLLGRAKATELIFTAKRLEAKDAERIGLIHRAVEPDRLEEETEAFAEELAEGAVKAMGLAKRAIGAADLPLEEGLAAEAKAFAETFRTEEPAIGLSAFFNKEKPRFI</sequence>
<dbReference type="FunFam" id="3.90.226.10:FF:000009">
    <property type="entry name" value="Carnitinyl-CoA dehydratase"/>
    <property type="match status" value="1"/>
</dbReference>
<dbReference type="PROSITE" id="PS00166">
    <property type="entry name" value="ENOYL_COA_HYDRATASE"/>
    <property type="match status" value="1"/>
</dbReference>
<dbReference type="PANTHER" id="PTHR11941:SF54">
    <property type="entry name" value="ENOYL-COA HYDRATASE, MITOCHONDRIAL"/>
    <property type="match status" value="1"/>
</dbReference>
<dbReference type="InterPro" id="IPR018376">
    <property type="entry name" value="Enoyl-CoA_hyd/isom_CS"/>
</dbReference>
<reference evidence="4 5" key="1">
    <citation type="submission" date="2016-01" db="EMBL/GenBank/DDBJ databases">
        <title>Draft Genome Sequences of Seven Thermophilic Sporeformers Isolated from Foods.</title>
        <authorList>
            <person name="Berendsen E.M."/>
            <person name="Wells-Bennik M.H."/>
            <person name="Krawcyk A.O."/>
            <person name="De Jong A."/>
            <person name="Holsappel S."/>
            <person name="Eijlander R.T."/>
            <person name="Kuipers O.P."/>
        </authorList>
    </citation>
    <scope>NUCLEOTIDE SEQUENCE [LARGE SCALE GENOMIC DNA]</scope>
    <source>
        <strain evidence="4 5">B4135</strain>
    </source>
</reference>
<dbReference type="Pfam" id="PF00378">
    <property type="entry name" value="ECH_1"/>
    <property type="match status" value="1"/>
</dbReference>
<proteinExistence type="inferred from homology"/>
<dbReference type="InterPro" id="IPR029045">
    <property type="entry name" value="ClpP/crotonase-like_dom_sf"/>
</dbReference>
<accession>A0A150L9U3</accession>
<dbReference type="GO" id="GO:0006635">
    <property type="term" value="P:fatty acid beta-oxidation"/>
    <property type="evidence" value="ECO:0007669"/>
    <property type="project" value="TreeGrafter"/>
</dbReference>
<evidence type="ECO:0000313" key="4">
    <source>
        <dbReference type="EMBL" id="KYD09025.1"/>
    </source>
</evidence>
<dbReference type="Proteomes" id="UP000075683">
    <property type="component" value="Unassembled WGS sequence"/>
</dbReference>
<comment type="similarity">
    <text evidence="1 3">Belongs to the enoyl-CoA hydratase/isomerase family.</text>
</comment>
<evidence type="ECO:0000256" key="1">
    <source>
        <dbReference type="ARBA" id="ARBA00005254"/>
    </source>
</evidence>
<dbReference type="SUPFAM" id="SSF52096">
    <property type="entry name" value="ClpP/crotonase"/>
    <property type="match status" value="1"/>
</dbReference>
<evidence type="ECO:0000313" key="5">
    <source>
        <dbReference type="Proteomes" id="UP000075683"/>
    </source>
</evidence>
<dbReference type="AlphaFoldDB" id="A0A150L9U3"/>
<comment type="caution">
    <text evidence="4">The sequence shown here is derived from an EMBL/GenBank/DDBJ whole genome shotgun (WGS) entry which is preliminary data.</text>
</comment>
<evidence type="ECO:0000256" key="3">
    <source>
        <dbReference type="RuleBase" id="RU003707"/>
    </source>
</evidence>
<gene>
    <name evidence="4" type="ORF">B4135_3936</name>
</gene>
<dbReference type="PATRIC" id="fig|301148.3.peg.2003"/>
<dbReference type="EC" id="4.2.1.17" evidence="4"/>
<dbReference type="GO" id="GO:0004300">
    <property type="term" value="F:enoyl-CoA hydratase activity"/>
    <property type="evidence" value="ECO:0007669"/>
    <property type="project" value="UniProtKB-EC"/>
</dbReference>
<dbReference type="EMBL" id="LQYT01000133">
    <property type="protein sequence ID" value="KYD09025.1"/>
    <property type="molecule type" value="Genomic_DNA"/>
</dbReference>